<gene>
    <name evidence="1" type="ORF">BRYFOR_07848</name>
</gene>
<proteinExistence type="predicted"/>
<evidence type="ECO:0000313" key="1">
    <source>
        <dbReference type="EMBL" id="EET60288.1"/>
    </source>
</evidence>
<sequence>MTGGIFYDIFHNVVMKRCFLKRNDFISGAKGRADRQDIDENTRHFR</sequence>
<name>C6LGT8_9FIRM</name>
<dbReference type="Proteomes" id="UP000005561">
    <property type="component" value="Unassembled WGS sequence"/>
</dbReference>
<protein>
    <submittedName>
        <fullName evidence="1">Uncharacterized protein</fullName>
    </submittedName>
</protein>
<evidence type="ECO:0000313" key="2">
    <source>
        <dbReference type="Proteomes" id="UP000005561"/>
    </source>
</evidence>
<keyword evidence="2" id="KW-1185">Reference proteome</keyword>
<organism evidence="1 2">
    <name type="scientific">Marvinbryantia formatexigens DSM 14469</name>
    <dbReference type="NCBI Taxonomy" id="478749"/>
    <lineage>
        <taxon>Bacteria</taxon>
        <taxon>Bacillati</taxon>
        <taxon>Bacillota</taxon>
        <taxon>Clostridia</taxon>
        <taxon>Lachnospirales</taxon>
        <taxon>Lachnospiraceae</taxon>
        <taxon>Marvinbryantia</taxon>
    </lineage>
</organism>
<dbReference type="AlphaFoldDB" id="C6LGT8"/>
<dbReference type="EMBL" id="ACCL02000012">
    <property type="protein sequence ID" value="EET60288.1"/>
    <property type="molecule type" value="Genomic_DNA"/>
</dbReference>
<reference evidence="1" key="1">
    <citation type="submission" date="2009-07" db="EMBL/GenBank/DDBJ databases">
        <authorList>
            <person name="Weinstock G."/>
            <person name="Sodergren E."/>
            <person name="Clifton S."/>
            <person name="Fulton L."/>
            <person name="Fulton B."/>
            <person name="Courtney L."/>
            <person name="Fronick C."/>
            <person name="Harrison M."/>
            <person name="Strong C."/>
            <person name="Farmer C."/>
            <person name="Delahaunty K."/>
            <person name="Markovic C."/>
            <person name="Hall O."/>
            <person name="Minx P."/>
            <person name="Tomlinson C."/>
            <person name="Mitreva M."/>
            <person name="Nelson J."/>
            <person name="Hou S."/>
            <person name="Wollam A."/>
            <person name="Pepin K.H."/>
            <person name="Johnson M."/>
            <person name="Bhonagiri V."/>
            <person name="Nash W.E."/>
            <person name="Warren W."/>
            <person name="Chinwalla A."/>
            <person name="Mardis E.R."/>
            <person name="Wilson R.K."/>
        </authorList>
    </citation>
    <scope>NUCLEOTIDE SEQUENCE [LARGE SCALE GENOMIC DNA]</scope>
    <source>
        <strain evidence="1">DSM 14469</strain>
    </source>
</reference>
<accession>C6LGT8</accession>
<comment type="caution">
    <text evidence="1">The sequence shown here is derived from an EMBL/GenBank/DDBJ whole genome shotgun (WGS) entry which is preliminary data.</text>
</comment>